<dbReference type="Pfam" id="PF09286">
    <property type="entry name" value="Pro-kuma_activ"/>
    <property type="match status" value="1"/>
</dbReference>
<dbReference type="InterPro" id="IPR023828">
    <property type="entry name" value="Peptidase_S8_Ser-AS"/>
</dbReference>
<dbReference type="CDD" id="cd11377">
    <property type="entry name" value="Pro-peptidase_S53"/>
    <property type="match status" value="1"/>
</dbReference>
<comment type="caution">
    <text evidence="10">The sequence shown here is derived from an EMBL/GenBank/DDBJ whole genome shotgun (WGS) entry which is preliminary data.</text>
</comment>
<reference evidence="10 11" key="1">
    <citation type="journal article" date="2019" name="Int. J. Syst. Evol. Microbiol.">
        <title>The Global Catalogue of Microorganisms (GCM) 10K type strain sequencing project: providing services to taxonomists for standard genome sequencing and annotation.</title>
        <authorList>
            <consortium name="The Broad Institute Genomics Platform"/>
            <consortium name="The Broad Institute Genome Sequencing Center for Infectious Disease"/>
            <person name="Wu L."/>
            <person name="Ma J."/>
        </authorList>
    </citation>
    <scope>NUCLEOTIDE SEQUENCE [LARGE SCALE GENOMIC DNA]</scope>
    <source>
        <strain evidence="10 11">JCM 14718</strain>
    </source>
</reference>
<evidence type="ECO:0000256" key="2">
    <source>
        <dbReference type="ARBA" id="ARBA00022670"/>
    </source>
</evidence>
<comment type="cofactor">
    <cofactor evidence="1">
        <name>Ca(2+)</name>
        <dbReference type="ChEBI" id="CHEBI:29108"/>
    </cofactor>
</comment>
<proteinExistence type="predicted"/>
<evidence type="ECO:0000313" key="11">
    <source>
        <dbReference type="Proteomes" id="UP001500618"/>
    </source>
</evidence>
<dbReference type="CDD" id="cd04056">
    <property type="entry name" value="Peptidases_S53"/>
    <property type="match status" value="1"/>
</dbReference>
<dbReference type="PANTHER" id="PTHR14218">
    <property type="entry name" value="PROTEASE S8 TRIPEPTIDYL PEPTIDASE I CLN2"/>
    <property type="match status" value="1"/>
</dbReference>
<keyword evidence="2" id="KW-0645">Protease</keyword>
<dbReference type="InterPro" id="IPR036852">
    <property type="entry name" value="Peptidase_S8/S53_dom_sf"/>
</dbReference>
<sequence>MVPAAGTAASAAPARVGIAGASNWTTQAKTAGAVPDSTPVTFGVNVSLRDSAGLQQYVQQVSTPGSSNFRKFLTPQQFADAYAPTADTQRKVSNWLSSQGLQVRYSSTDRTYIAVSGSAAQIHQAFGAPLDKYSKSGRTVTAPSGGLSVPADLGGAIQGVVGLDTSHQIQTTNRKPTATAARSAGTDDGCSNFYGQHTVSAEWDAAPAPFGARLPGANCGYTPQQLATARGITSTGLTGKGITVGIGLWCNDLMTEADTNRWASIQHWPGLKAGQYTSLQPKDGPQCTGPDGEQDLDVQAIHGAAPNANIVYGNASAPQDDALISMFHQFLDANKVDIITNSWGEVVSDVDPASSTAYENVFMQAAAQGVSILFSSGDAGDNSNGNAPKNGTLNDYPASDPLATAVGGTSLGLTNASGSAVGFEQGWTTAESDETNDKWSPWSSGRSAGGGGTSKTFAQPFYQKGRVPAALAGATPHRVYPDLANIADWYAGYRIGTHDDFDQSGNFEMQENGGTSLASPYTAGMVALALESNKGTRLGFLNPLIYAKSHAGLTDIKAGPVKYGTEQVSFEGPRAAEAFNAESLLNQTLHATDGFDNKTGWGVPGSARSFVTGLIG</sequence>
<dbReference type="InterPro" id="IPR000209">
    <property type="entry name" value="Peptidase_S8/S53_dom"/>
</dbReference>
<keyword evidence="4" id="KW-0378">Hydrolase</keyword>
<evidence type="ECO:0000256" key="6">
    <source>
        <dbReference type="ARBA" id="ARBA00022837"/>
    </source>
</evidence>
<feature type="region of interest" description="Disordered" evidence="8">
    <location>
        <begin position="428"/>
        <end position="457"/>
    </location>
</feature>
<dbReference type="PANTHER" id="PTHR14218:SF15">
    <property type="entry name" value="TRIPEPTIDYL-PEPTIDASE 1"/>
    <property type="match status" value="1"/>
</dbReference>
<evidence type="ECO:0000256" key="5">
    <source>
        <dbReference type="ARBA" id="ARBA00022825"/>
    </source>
</evidence>
<dbReference type="Pfam" id="PF00082">
    <property type="entry name" value="Peptidase_S8"/>
    <property type="match status" value="1"/>
</dbReference>
<organism evidence="10 11">
    <name type="scientific">Fodinicola feengrottensis</name>
    <dbReference type="NCBI Taxonomy" id="435914"/>
    <lineage>
        <taxon>Bacteria</taxon>
        <taxon>Bacillati</taxon>
        <taxon>Actinomycetota</taxon>
        <taxon>Actinomycetes</taxon>
        <taxon>Mycobacteriales</taxon>
        <taxon>Fodinicola</taxon>
    </lineage>
</organism>
<evidence type="ECO:0000313" key="10">
    <source>
        <dbReference type="EMBL" id="GAA1660170.1"/>
    </source>
</evidence>
<evidence type="ECO:0000256" key="7">
    <source>
        <dbReference type="ARBA" id="ARBA00023145"/>
    </source>
</evidence>
<keyword evidence="7" id="KW-0865">Zymogen</keyword>
<dbReference type="SUPFAM" id="SSF52743">
    <property type="entry name" value="Subtilisin-like"/>
    <property type="match status" value="1"/>
</dbReference>
<name>A0ABN2FW43_9ACTN</name>
<keyword evidence="5" id="KW-0720">Serine protease</keyword>
<dbReference type="InterPro" id="IPR030400">
    <property type="entry name" value="Sedolisin_dom"/>
</dbReference>
<protein>
    <submittedName>
        <fullName evidence="10">S53 family peptidase</fullName>
    </submittedName>
</protein>
<evidence type="ECO:0000259" key="9">
    <source>
        <dbReference type="PROSITE" id="PS51695"/>
    </source>
</evidence>
<dbReference type="Gene3D" id="3.40.50.200">
    <property type="entry name" value="Peptidase S8/S53 domain"/>
    <property type="match status" value="1"/>
</dbReference>
<dbReference type="InterPro" id="IPR015366">
    <property type="entry name" value="S53_propep"/>
</dbReference>
<evidence type="ECO:0000256" key="4">
    <source>
        <dbReference type="ARBA" id="ARBA00022801"/>
    </source>
</evidence>
<evidence type="ECO:0000256" key="8">
    <source>
        <dbReference type="SAM" id="MobiDB-lite"/>
    </source>
</evidence>
<keyword evidence="11" id="KW-1185">Reference proteome</keyword>
<dbReference type="Proteomes" id="UP001500618">
    <property type="component" value="Unassembled WGS sequence"/>
</dbReference>
<dbReference type="SUPFAM" id="SSF54897">
    <property type="entry name" value="Protease propeptides/inhibitors"/>
    <property type="match status" value="1"/>
</dbReference>
<dbReference type="PROSITE" id="PS51695">
    <property type="entry name" value="SEDOLISIN"/>
    <property type="match status" value="1"/>
</dbReference>
<gene>
    <name evidence="10" type="ORF">GCM10009765_06970</name>
</gene>
<evidence type="ECO:0000256" key="1">
    <source>
        <dbReference type="ARBA" id="ARBA00001913"/>
    </source>
</evidence>
<evidence type="ECO:0000256" key="3">
    <source>
        <dbReference type="ARBA" id="ARBA00022723"/>
    </source>
</evidence>
<feature type="domain" description="Peptidase S53" evidence="9">
    <location>
        <begin position="220"/>
        <end position="616"/>
    </location>
</feature>
<accession>A0ABN2FW43</accession>
<dbReference type="SMART" id="SM00944">
    <property type="entry name" value="Pro-kuma_activ"/>
    <property type="match status" value="1"/>
</dbReference>
<dbReference type="InterPro" id="IPR050819">
    <property type="entry name" value="Tripeptidyl-peptidase_I"/>
</dbReference>
<keyword evidence="3" id="KW-0479">Metal-binding</keyword>
<keyword evidence="6" id="KW-0106">Calcium</keyword>
<dbReference type="EMBL" id="BAAANY010000002">
    <property type="protein sequence ID" value="GAA1660170.1"/>
    <property type="molecule type" value="Genomic_DNA"/>
</dbReference>
<dbReference type="PROSITE" id="PS00138">
    <property type="entry name" value="SUBTILASE_SER"/>
    <property type="match status" value="1"/>
</dbReference>